<proteinExistence type="predicted"/>
<reference evidence="3 4" key="1">
    <citation type="submission" date="2023-11" db="EMBL/GenBank/DDBJ databases">
        <title>Draft genome of Azohydromonas lata strain H1 (DSM1123), a polyhydroxyalkanoate producer.</title>
        <authorList>
            <person name="Traversa D."/>
            <person name="D'Addabbo P."/>
            <person name="Pazzani C."/>
            <person name="Manzari C."/>
            <person name="Chiara M."/>
            <person name="Scrascia M."/>
        </authorList>
    </citation>
    <scope>NUCLEOTIDE SEQUENCE [LARGE SCALE GENOMIC DNA]</scope>
    <source>
        <strain evidence="3 4">H1</strain>
        <plasmid evidence="3">unnamed</plasmid>
    </source>
</reference>
<evidence type="ECO:0000256" key="1">
    <source>
        <dbReference type="SAM" id="MobiDB-lite"/>
    </source>
</evidence>
<organism evidence="3 4">
    <name type="scientific">Azohydromonas lata</name>
    <dbReference type="NCBI Taxonomy" id="45677"/>
    <lineage>
        <taxon>Bacteria</taxon>
        <taxon>Pseudomonadati</taxon>
        <taxon>Pseudomonadota</taxon>
        <taxon>Betaproteobacteria</taxon>
        <taxon>Burkholderiales</taxon>
        <taxon>Sphaerotilaceae</taxon>
        <taxon>Azohydromonas</taxon>
    </lineage>
</organism>
<sequence length="140" mass="14786">MNSTSLLSAIGMLAIAAAASTASLAYAGLGLLNEPAMPQALQPTGRALTAMNTGWVSRDTDRHNGHRRDHERDRPMHPTAAAKLGMQAVPTSTGPGEPAHGWRYYTDAPAGRAVVISPQGEYFLSRGEGLRLVAVTQSVH</sequence>
<dbReference type="EMBL" id="JAXOJX010000001">
    <property type="protein sequence ID" value="MDZ5455215.1"/>
    <property type="molecule type" value="Genomic_DNA"/>
</dbReference>
<keyword evidence="4" id="KW-1185">Reference proteome</keyword>
<keyword evidence="3" id="KW-0614">Plasmid</keyword>
<protein>
    <submittedName>
        <fullName evidence="3">Uncharacterized protein</fullName>
    </submittedName>
</protein>
<feature type="chain" id="PRO_5046826395" evidence="2">
    <location>
        <begin position="28"/>
        <end position="140"/>
    </location>
</feature>
<gene>
    <name evidence="3" type="ORF">SM757_01380</name>
</gene>
<keyword evidence="2" id="KW-0732">Signal</keyword>
<feature type="compositionally biased region" description="Basic and acidic residues" evidence="1">
    <location>
        <begin position="58"/>
        <end position="76"/>
    </location>
</feature>
<comment type="caution">
    <text evidence="3">The sequence shown here is derived from an EMBL/GenBank/DDBJ whole genome shotgun (WGS) entry which is preliminary data.</text>
</comment>
<dbReference type="RefSeq" id="WP_322463911.1">
    <property type="nucleotide sequence ID" value="NZ_JAXOJX010000001.1"/>
</dbReference>
<accession>A0ABU5I7Z0</accession>
<feature type="region of interest" description="Disordered" evidence="1">
    <location>
        <begin position="56"/>
        <end position="78"/>
    </location>
</feature>
<name>A0ABU5I7Z0_9BURK</name>
<feature type="signal peptide" evidence="2">
    <location>
        <begin position="1"/>
        <end position="27"/>
    </location>
</feature>
<evidence type="ECO:0000256" key="2">
    <source>
        <dbReference type="SAM" id="SignalP"/>
    </source>
</evidence>
<dbReference type="Proteomes" id="UP001293718">
    <property type="component" value="Unassembled WGS sequence"/>
</dbReference>
<evidence type="ECO:0000313" key="4">
    <source>
        <dbReference type="Proteomes" id="UP001293718"/>
    </source>
</evidence>
<geneLocation type="plasmid" evidence="3">
    <name>unnamed</name>
</geneLocation>
<evidence type="ECO:0000313" key="3">
    <source>
        <dbReference type="EMBL" id="MDZ5455215.1"/>
    </source>
</evidence>